<keyword evidence="1" id="KW-1133">Transmembrane helix</keyword>
<reference evidence="2 3" key="1">
    <citation type="submission" date="2023-11" db="EMBL/GenBank/DDBJ databases">
        <title>MicrobeMod: A computational toolkit for identifying prokaryotic methylation and restriction-modification with nanopore sequencing.</title>
        <authorList>
            <person name="Crits-Christoph A."/>
            <person name="Kang S.C."/>
            <person name="Lee H."/>
            <person name="Ostrov N."/>
        </authorList>
    </citation>
    <scope>NUCLEOTIDE SEQUENCE [LARGE SCALE GENOMIC DNA]</scope>
    <source>
        <strain evidence="2 3">ATCC 23090</strain>
    </source>
</reference>
<accession>A0ABZ0XBD9</accession>
<dbReference type="RefSeq" id="WP_177318722.1">
    <property type="nucleotide sequence ID" value="NZ_CP139972.1"/>
</dbReference>
<proteinExistence type="predicted"/>
<feature type="transmembrane region" description="Helical" evidence="1">
    <location>
        <begin position="29"/>
        <end position="49"/>
    </location>
</feature>
<dbReference type="EMBL" id="CP140154">
    <property type="protein sequence ID" value="WQG87825.1"/>
    <property type="molecule type" value="Genomic_DNA"/>
</dbReference>
<keyword evidence="1" id="KW-0812">Transmembrane</keyword>
<keyword evidence="1" id="KW-0472">Membrane</keyword>
<dbReference type="Proteomes" id="UP001326715">
    <property type="component" value="Chromosome"/>
</dbReference>
<sequence length="79" mass="9083">MKKNVGNNIMEENVSPFNIIRRIWKRDGFIISVASILLVVLVISNRYGYRVCNCASTEKYVPGQDRQNGHSGVHTFYHK</sequence>
<gene>
    <name evidence="2" type="ORF">SR876_23135</name>
</gene>
<evidence type="ECO:0000313" key="3">
    <source>
        <dbReference type="Proteomes" id="UP001326715"/>
    </source>
</evidence>
<evidence type="ECO:0000256" key="1">
    <source>
        <dbReference type="SAM" id="Phobius"/>
    </source>
</evidence>
<organism evidence="2 3">
    <name type="scientific">Chitinophaga sancti</name>
    <dbReference type="NCBI Taxonomy" id="1004"/>
    <lineage>
        <taxon>Bacteria</taxon>
        <taxon>Pseudomonadati</taxon>
        <taxon>Bacteroidota</taxon>
        <taxon>Chitinophagia</taxon>
        <taxon>Chitinophagales</taxon>
        <taxon>Chitinophagaceae</taxon>
        <taxon>Chitinophaga</taxon>
    </lineage>
</organism>
<protein>
    <submittedName>
        <fullName evidence="2">Uncharacterized protein</fullName>
    </submittedName>
</protein>
<keyword evidence="3" id="KW-1185">Reference proteome</keyword>
<name>A0ABZ0XBD9_9BACT</name>
<evidence type="ECO:0000313" key="2">
    <source>
        <dbReference type="EMBL" id="WQG87825.1"/>
    </source>
</evidence>